<dbReference type="eggNOG" id="ENOG503144E">
    <property type="taxonomic scope" value="Bacteria"/>
</dbReference>
<name>G0IY07_CYCMS</name>
<dbReference type="KEGG" id="cmr:Cycma_0565"/>
<dbReference type="OrthoDB" id="1449410at2"/>
<organism evidence="1 2">
    <name type="scientific">Cyclobacterium marinum (strain ATCC 25205 / DSM 745 / LMG 13164 / NCIMB 1802)</name>
    <name type="common">Flectobacillus marinus</name>
    <dbReference type="NCBI Taxonomy" id="880070"/>
    <lineage>
        <taxon>Bacteria</taxon>
        <taxon>Pseudomonadati</taxon>
        <taxon>Bacteroidota</taxon>
        <taxon>Cytophagia</taxon>
        <taxon>Cytophagales</taxon>
        <taxon>Cyclobacteriaceae</taxon>
        <taxon>Cyclobacterium</taxon>
    </lineage>
</organism>
<dbReference type="HOGENOM" id="CLU_158425_2_0_10"/>
<dbReference type="AlphaFoldDB" id="G0IY07"/>
<dbReference type="RefSeq" id="WP_014018638.1">
    <property type="nucleotide sequence ID" value="NC_015914.1"/>
</dbReference>
<dbReference type="Proteomes" id="UP000001635">
    <property type="component" value="Chromosome"/>
</dbReference>
<accession>G0IY07</accession>
<dbReference type="EMBL" id="CP002955">
    <property type="protein sequence ID" value="AEL24340.1"/>
    <property type="molecule type" value="Genomic_DNA"/>
</dbReference>
<proteinExistence type="predicted"/>
<sequence length="72" mass="8223">MTTQEYINNNRTGTFKQGDKVVMHTCAEASHYRGKVWECMTDSYKDRGGSDVVFLNDFSGCFSTKFLQIVNN</sequence>
<gene>
    <name evidence="1" type="ordered locus">Cycma_0565</name>
</gene>
<keyword evidence="2" id="KW-1185">Reference proteome</keyword>
<reference evidence="2" key="1">
    <citation type="submission" date="2011-07" db="EMBL/GenBank/DDBJ databases">
        <title>The complete genome of Cyclobacterium marinum DSM 745.</title>
        <authorList>
            <person name="Lucas S."/>
            <person name="Han J."/>
            <person name="Lapidus A."/>
            <person name="Bruce D."/>
            <person name="Goodwin L."/>
            <person name="Pitluck S."/>
            <person name="Peters L."/>
            <person name="Kyrpides N."/>
            <person name="Mavromatis K."/>
            <person name="Ivanova N."/>
            <person name="Ovchinnikova G."/>
            <person name="Chertkov O."/>
            <person name="Detter J.C."/>
            <person name="Tapia R."/>
            <person name="Han C."/>
            <person name="Land M."/>
            <person name="Hauser L."/>
            <person name="Markowitz V."/>
            <person name="Cheng J.-F."/>
            <person name="Hugenholtz P."/>
            <person name="Woyke T."/>
            <person name="Wu D."/>
            <person name="Tindall B."/>
            <person name="Schuetze A."/>
            <person name="Brambilla E."/>
            <person name="Klenk H.-P."/>
            <person name="Eisen J.A."/>
        </authorList>
    </citation>
    <scope>NUCLEOTIDE SEQUENCE [LARGE SCALE GENOMIC DNA]</scope>
    <source>
        <strain evidence="2">ATCC 25205 / DSM 745 / LMG 13164 / NCIMB 1802</strain>
    </source>
</reference>
<protein>
    <submittedName>
        <fullName evidence="1">Uncharacterized protein</fullName>
    </submittedName>
</protein>
<dbReference type="STRING" id="880070.Cycma_0565"/>
<evidence type="ECO:0000313" key="1">
    <source>
        <dbReference type="EMBL" id="AEL24340.1"/>
    </source>
</evidence>
<evidence type="ECO:0000313" key="2">
    <source>
        <dbReference type="Proteomes" id="UP000001635"/>
    </source>
</evidence>